<accession>A0A8J3CD38</accession>
<dbReference type="Pfam" id="PF09972">
    <property type="entry name" value="DUF2207"/>
    <property type="match status" value="1"/>
</dbReference>
<feature type="transmembrane region" description="Helical" evidence="1">
    <location>
        <begin position="410"/>
        <end position="428"/>
    </location>
</feature>
<keyword evidence="1" id="KW-1133">Transmembrane helix</keyword>
<evidence type="ECO:0000313" key="5">
    <source>
        <dbReference type="Proteomes" id="UP000637578"/>
    </source>
</evidence>
<evidence type="ECO:0000259" key="3">
    <source>
        <dbReference type="Pfam" id="PF20990"/>
    </source>
</evidence>
<dbReference type="InterPro" id="IPR018702">
    <property type="entry name" value="DUF2207"/>
</dbReference>
<dbReference type="RefSeq" id="WP_189054603.1">
    <property type="nucleotide sequence ID" value="NZ_BMMK01000003.1"/>
</dbReference>
<reference evidence="4" key="1">
    <citation type="journal article" date="2014" name="Int. J. Syst. Evol. Microbiol.">
        <title>Complete genome sequence of Corynebacterium casei LMG S-19264T (=DSM 44701T), isolated from a smear-ripened cheese.</title>
        <authorList>
            <consortium name="US DOE Joint Genome Institute (JGI-PGF)"/>
            <person name="Walter F."/>
            <person name="Albersmeier A."/>
            <person name="Kalinowski J."/>
            <person name="Ruckert C."/>
        </authorList>
    </citation>
    <scope>NUCLEOTIDE SEQUENCE</scope>
    <source>
        <strain evidence="4">CGMCC 4.5737</strain>
    </source>
</reference>
<comment type="caution">
    <text evidence="4">The sequence shown here is derived from an EMBL/GenBank/DDBJ whole genome shotgun (WGS) entry which is preliminary data.</text>
</comment>
<dbReference type="EMBL" id="BMMK01000003">
    <property type="protein sequence ID" value="GGM42088.1"/>
    <property type="molecule type" value="Genomic_DNA"/>
</dbReference>
<evidence type="ECO:0000256" key="1">
    <source>
        <dbReference type="SAM" id="Phobius"/>
    </source>
</evidence>
<feature type="domain" description="Predicted membrane protein YciQ-like C-terminal" evidence="3">
    <location>
        <begin position="288"/>
        <end position="513"/>
    </location>
</feature>
<dbReference type="Proteomes" id="UP000637578">
    <property type="component" value="Unassembled WGS sequence"/>
</dbReference>
<protein>
    <recommendedName>
        <fullName evidence="6">DUF2207 domain-containing protein</fullName>
    </recommendedName>
</protein>
<evidence type="ECO:0000259" key="2">
    <source>
        <dbReference type="Pfam" id="PF09972"/>
    </source>
</evidence>
<sequence>MLAKWGATAAAVFVTATGFLGSPPPPPSPGPAEPSPTTALPGGVAVDVKLRLERDGRLTVTEKVVVPEGKQVTRRVPLRQAVGDDLERVYSVDTRSFEGPDGGISAGPDTLAAEMGPGTSTLKYTVDGVAADVGEGQEARWQVTGGWDTDIDTVTISFVSPTPPRSVTCLAGAVGSTTGCDVSQITDGHIVRAQEIGLKAGHRLDLAVGMEPGTVPATARFEKTFSLAGAFALTPATGAGLGGLTLFLVGGVALLWWARGRDTRALASDVGPVTVLVTDAGGRVGFASPDGVLPGQVGTVVDEHVDVVDVAATVVDLAVRNYLWIEEVPGPSPDWRIVRRNPPDEHLRAYERAVYEALLPSIGPGGRDHVRVSELGGAGLDLTAVRDHLYRDVVASRWFQHRPDNERSRWWWIGLGVGLAGVVLTVVLTLTTHLALLGLAVLVGGSALVIGSRWMPARTRRGSALIEQVRGLREYLRSATPDTVPVADREMVFSRSLPYAVVLGEADHWLQTFAVLDPGADGTPGLYWYGGADDGDLRRFAQRFPAFLAALDGALAEADHLRSLRAST</sequence>
<dbReference type="Pfam" id="PF20990">
    <property type="entry name" value="DUF2207_C"/>
    <property type="match status" value="1"/>
</dbReference>
<keyword evidence="5" id="KW-1185">Reference proteome</keyword>
<evidence type="ECO:0008006" key="6">
    <source>
        <dbReference type="Google" id="ProtNLM"/>
    </source>
</evidence>
<keyword evidence="1" id="KW-0812">Transmembrane</keyword>
<name>A0A8J3CD38_9PSEU</name>
<dbReference type="AlphaFoldDB" id="A0A8J3CD38"/>
<organism evidence="4 5">
    <name type="scientific">Longimycelium tulufanense</name>
    <dbReference type="NCBI Taxonomy" id="907463"/>
    <lineage>
        <taxon>Bacteria</taxon>
        <taxon>Bacillati</taxon>
        <taxon>Actinomycetota</taxon>
        <taxon>Actinomycetes</taxon>
        <taxon>Pseudonocardiales</taxon>
        <taxon>Pseudonocardiaceae</taxon>
        <taxon>Longimycelium</taxon>
    </lineage>
</organism>
<keyword evidence="1" id="KW-0472">Membrane</keyword>
<feature type="domain" description="DUF2207" evidence="2">
    <location>
        <begin position="46"/>
        <end position="168"/>
    </location>
</feature>
<proteinExistence type="predicted"/>
<dbReference type="InterPro" id="IPR048389">
    <property type="entry name" value="YciQ-like_C"/>
</dbReference>
<reference evidence="4" key="2">
    <citation type="submission" date="2020-09" db="EMBL/GenBank/DDBJ databases">
        <authorList>
            <person name="Sun Q."/>
            <person name="Zhou Y."/>
        </authorList>
    </citation>
    <scope>NUCLEOTIDE SEQUENCE</scope>
    <source>
        <strain evidence="4">CGMCC 4.5737</strain>
    </source>
</reference>
<gene>
    <name evidence="4" type="ORF">GCM10012275_11340</name>
</gene>
<feature type="transmembrane region" description="Helical" evidence="1">
    <location>
        <begin position="434"/>
        <end position="451"/>
    </location>
</feature>
<feature type="transmembrane region" description="Helical" evidence="1">
    <location>
        <begin position="239"/>
        <end position="258"/>
    </location>
</feature>
<evidence type="ECO:0000313" key="4">
    <source>
        <dbReference type="EMBL" id="GGM42088.1"/>
    </source>
</evidence>